<evidence type="ECO:0000259" key="7">
    <source>
        <dbReference type="Pfam" id="PF00460"/>
    </source>
</evidence>
<sequence length="126" mass="14614">MVTKLLFADTRIEKALDVAWKRNEIISENIANVDTPGYKRKDVQFENYLNSELKHGSISNFNSKLSNNDGIRVVYDNINYSYRLDGNNVDIEREMAIMAENTIRYYTLINRISSQFNKIRTIIKGG</sequence>
<evidence type="ECO:0000256" key="4">
    <source>
        <dbReference type="ARBA" id="ARBA00023143"/>
    </source>
</evidence>
<evidence type="ECO:0000256" key="5">
    <source>
        <dbReference type="ARBA" id="ARBA00024934"/>
    </source>
</evidence>
<evidence type="ECO:0000256" key="3">
    <source>
        <dbReference type="ARBA" id="ARBA00014376"/>
    </source>
</evidence>
<evidence type="ECO:0000256" key="2">
    <source>
        <dbReference type="ARBA" id="ARBA00009677"/>
    </source>
</evidence>
<evidence type="ECO:0000313" key="9">
    <source>
        <dbReference type="Proteomes" id="UP000011220"/>
    </source>
</evidence>
<comment type="similarity">
    <text evidence="2 6">Belongs to the flagella basal body rod proteins family.</text>
</comment>
<dbReference type="InterPro" id="IPR006300">
    <property type="entry name" value="FlgB"/>
</dbReference>
<dbReference type="NCBIfam" id="TIGR01396">
    <property type="entry name" value="FlgB"/>
    <property type="match status" value="1"/>
</dbReference>
<dbReference type="GO" id="GO:0071978">
    <property type="term" value="P:bacterial-type flagellum-dependent swarming motility"/>
    <property type="evidence" value="ECO:0007669"/>
    <property type="project" value="TreeGrafter"/>
</dbReference>
<dbReference type="AlphaFoldDB" id="L7VM57"/>
<dbReference type="EMBL" id="CP004044">
    <property type="protein sequence ID" value="AGC67581.1"/>
    <property type="molecule type" value="Genomic_DNA"/>
</dbReference>
<dbReference type="KEGG" id="css:Cst_c05590"/>
<keyword evidence="8" id="KW-0969">Cilium</keyword>
<gene>
    <name evidence="8" type="primary">flgB</name>
    <name evidence="8" type="ordered locus">Cst_c05590</name>
</gene>
<dbReference type="InterPro" id="IPR001444">
    <property type="entry name" value="Flag_bb_rod_N"/>
</dbReference>
<dbReference type="RefSeq" id="WP_015358273.1">
    <property type="nucleotide sequence ID" value="NC_020134.1"/>
</dbReference>
<accession>L7VM57</accession>
<keyword evidence="8" id="KW-0282">Flagellum</keyword>
<dbReference type="Pfam" id="PF00460">
    <property type="entry name" value="Flg_bb_rod"/>
    <property type="match status" value="1"/>
</dbReference>
<proteinExistence type="inferred from homology"/>
<keyword evidence="4 6" id="KW-0975">Bacterial flagellum</keyword>
<keyword evidence="8" id="KW-0966">Cell projection</keyword>
<keyword evidence="9" id="KW-1185">Reference proteome</keyword>
<dbReference type="eggNOG" id="COG1815">
    <property type="taxonomic scope" value="Bacteria"/>
</dbReference>
<dbReference type="InterPro" id="IPR019776">
    <property type="entry name" value="Flagellar_basal_body_rod_CS"/>
</dbReference>
<dbReference type="PIRSF" id="PIRSF002889">
    <property type="entry name" value="Rod_FlgB"/>
    <property type="match status" value="1"/>
</dbReference>
<evidence type="ECO:0000313" key="8">
    <source>
        <dbReference type="EMBL" id="AGC67581.1"/>
    </source>
</evidence>
<name>L7VM57_THES1</name>
<comment type="subcellular location">
    <subcellularLocation>
        <location evidence="1 6">Bacterial flagellum basal body</location>
    </subcellularLocation>
</comment>
<evidence type="ECO:0000256" key="6">
    <source>
        <dbReference type="PIRNR" id="PIRNR002889"/>
    </source>
</evidence>
<dbReference type="STRING" id="1121335.Cst_c05590"/>
<comment type="function">
    <text evidence="5 6">Structural component of flagellum, the bacterial motility apparatus. Part of the rod structure of flagellar basal body.</text>
</comment>
<dbReference type="Proteomes" id="UP000011220">
    <property type="component" value="Chromosome"/>
</dbReference>
<dbReference type="PANTHER" id="PTHR30435">
    <property type="entry name" value="FLAGELLAR PROTEIN"/>
    <property type="match status" value="1"/>
</dbReference>
<evidence type="ECO:0000256" key="1">
    <source>
        <dbReference type="ARBA" id="ARBA00004117"/>
    </source>
</evidence>
<comment type="subunit">
    <text evidence="6">The basal body constitutes a major portion of the flagellar organelle and consists of a number of rings mounted on a central rod.</text>
</comment>
<dbReference type="PANTHER" id="PTHR30435:SF12">
    <property type="entry name" value="FLAGELLAR BASAL BODY ROD PROTEIN FLGB"/>
    <property type="match status" value="1"/>
</dbReference>
<dbReference type="PROSITE" id="PS00588">
    <property type="entry name" value="FLAGELLA_BB_ROD"/>
    <property type="match status" value="1"/>
</dbReference>
<feature type="domain" description="Flagellar basal body rod protein N-terminal" evidence="7">
    <location>
        <begin position="22"/>
        <end position="39"/>
    </location>
</feature>
<dbReference type="PATRIC" id="fig|1121335.3.peg.543"/>
<organism evidence="8 9">
    <name type="scientific">Thermoclostridium stercorarium (strain ATCC 35414 / DSM 8532 / NCIMB 11754)</name>
    <name type="common">Clostridium stercorarium</name>
    <dbReference type="NCBI Taxonomy" id="1121335"/>
    <lineage>
        <taxon>Bacteria</taxon>
        <taxon>Bacillati</taxon>
        <taxon>Bacillota</taxon>
        <taxon>Clostridia</taxon>
        <taxon>Eubacteriales</taxon>
        <taxon>Oscillospiraceae</taxon>
        <taxon>Thermoclostridium</taxon>
    </lineage>
</organism>
<protein>
    <recommendedName>
        <fullName evidence="3 6">Flagellar basal body rod protein FlgB</fullName>
    </recommendedName>
</protein>
<dbReference type="GO" id="GO:0030694">
    <property type="term" value="C:bacterial-type flagellum basal body, rod"/>
    <property type="evidence" value="ECO:0007669"/>
    <property type="project" value="InterPro"/>
</dbReference>
<reference evidence="8 9" key="1">
    <citation type="journal article" date="2013" name="Genome Announc.">
        <title>Complete genome sequence of Clostridium stercorarium subsp. stercorarium strain DSM 8532, a thermophilic degrader of plant cell wall fibers.</title>
        <authorList>
            <person name="Poehlein A."/>
            <person name="Zverlov V.V."/>
            <person name="Daniel R."/>
            <person name="Schwarz W.H."/>
            <person name="Liebl W."/>
        </authorList>
    </citation>
    <scope>NUCLEOTIDE SEQUENCE [LARGE SCALE GENOMIC DNA]</scope>
    <source>
        <strain evidence="9">ATCC 35414 / DSM 8532 / NCIMB 11754</strain>
    </source>
</reference>